<sequence>MACFFMKNSHHASIHESRLIAWMARSIPFLLVFLNTFLAVYGAFVDIRILLLQCAILNTTVWLWITSTALYALSAAYQSSINVRKFDESGSKKRAADVHHLVVFPNYKEDDVALDQTLQSLSEAVGSNTFSVVLAMEEREDEVGREKAGRLQNVFADNFESICSTYHPATLQQPLMDGTTHPEVPGKASNLRWAVARSHEACLANGLDPKRVVLTVADADCLFHPDYFRQLGIEFDDLSKRPGDKQLKSMWQAPQLPYRNYYPSPIPSRVWGYIASMYEAGGVASLSGGWNKMVFSAYSVSLDLANAGDLWDGDVIAEDHHAFLKASFFSIQKVVEDGDFEQCVRVRPLMLPVKCTSVESPGGALQGWIERWHQAKRHCQGVAELSYSLLSAFDLLCSAPVNWHSVKLVMKLWELIASVLFMHVVPVCQGVSLGVLSLYWYWFRMNIPGCGSSAMEAMRTNISGETLVCGLAGAWSLMWPVAIPMSLLMIVNYYFLSAVFVQPQARSSRGLASRTLWHTEGGKIPQTCGSTKLAVLVRLALDLLLVGPVMVIYGFLPELLASWNVLMYGNSFNYITAAKGSAEGPTSETDKGSLSLAQKAL</sequence>
<gene>
    <name evidence="3" type="ORF">NSCI0253_LOCUS40215</name>
</gene>
<organism evidence="3">
    <name type="scientific">Noctiluca scintillans</name>
    <name type="common">Sea sparkle</name>
    <name type="synonym">Red tide dinoflagellate</name>
    <dbReference type="NCBI Taxonomy" id="2966"/>
    <lineage>
        <taxon>Eukaryota</taxon>
        <taxon>Sar</taxon>
        <taxon>Alveolata</taxon>
        <taxon>Dinophyceae</taxon>
        <taxon>Noctilucales</taxon>
        <taxon>Noctilucaceae</taxon>
        <taxon>Noctiluca</taxon>
    </lineage>
</organism>
<dbReference type="PANTHER" id="PTHR36851">
    <property type="entry name" value="UNNAMED PRODUCT"/>
    <property type="match status" value="1"/>
</dbReference>
<evidence type="ECO:0000256" key="1">
    <source>
        <dbReference type="SAM" id="MobiDB-lite"/>
    </source>
</evidence>
<name>A0A7S1AW64_NOCSC</name>
<accession>A0A7S1AW64</accession>
<feature type="transmembrane region" description="Helical" evidence="2">
    <location>
        <begin position="20"/>
        <end position="44"/>
    </location>
</feature>
<dbReference type="AlphaFoldDB" id="A0A7S1AW64"/>
<proteinExistence type="predicted"/>
<dbReference type="EMBL" id="HBFQ01056722">
    <property type="protein sequence ID" value="CAD8865860.1"/>
    <property type="molecule type" value="Transcribed_RNA"/>
</dbReference>
<evidence type="ECO:0008006" key="4">
    <source>
        <dbReference type="Google" id="ProtNLM"/>
    </source>
</evidence>
<protein>
    <recommendedName>
        <fullName evidence="4">Glycosyltransferase 2-like domain-containing protein</fullName>
    </recommendedName>
</protein>
<keyword evidence="2" id="KW-0812">Transmembrane</keyword>
<reference evidence="3" key="1">
    <citation type="submission" date="2021-01" db="EMBL/GenBank/DDBJ databases">
        <authorList>
            <person name="Corre E."/>
            <person name="Pelletier E."/>
            <person name="Niang G."/>
            <person name="Scheremetjew M."/>
            <person name="Finn R."/>
            <person name="Kale V."/>
            <person name="Holt S."/>
            <person name="Cochrane G."/>
            <person name="Meng A."/>
            <person name="Brown T."/>
            <person name="Cohen L."/>
        </authorList>
    </citation>
    <scope>NUCLEOTIDE SEQUENCE</scope>
</reference>
<feature type="transmembrane region" description="Helical" evidence="2">
    <location>
        <begin position="481"/>
        <end position="501"/>
    </location>
</feature>
<feature type="transmembrane region" description="Helical" evidence="2">
    <location>
        <begin position="533"/>
        <end position="556"/>
    </location>
</feature>
<feature type="transmembrane region" description="Helical" evidence="2">
    <location>
        <begin position="415"/>
        <end position="442"/>
    </location>
</feature>
<evidence type="ECO:0000313" key="3">
    <source>
        <dbReference type="EMBL" id="CAD8865860.1"/>
    </source>
</evidence>
<feature type="transmembrane region" description="Helical" evidence="2">
    <location>
        <begin position="50"/>
        <end position="77"/>
    </location>
</feature>
<keyword evidence="2" id="KW-1133">Transmembrane helix</keyword>
<dbReference type="PANTHER" id="PTHR36851:SF1">
    <property type="entry name" value="GLYCO_TRANS_2-LIKE DOMAIN-CONTAINING PROTEIN"/>
    <property type="match status" value="1"/>
</dbReference>
<evidence type="ECO:0000256" key="2">
    <source>
        <dbReference type="SAM" id="Phobius"/>
    </source>
</evidence>
<keyword evidence="2" id="KW-0472">Membrane</keyword>
<feature type="region of interest" description="Disordered" evidence="1">
    <location>
        <begin position="581"/>
        <end position="601"/>
    </location>
</feature>